<dbReference type="InterPro" id="IPR050177">
    <property type="entry name" value="Lipid_A_modif_metabolic_enz"/>
</dbReference>
<dbReference type="Bgee" id="ENSACAG00000001182">
    <property type="expression patterns" value="Expressed in brain and 6 other cell types or tissues"/>
</dbReference>
<sequence length="260" mass="29712">HVNEYSRTKAIAEQMVLAANGSPLAGGGKLYTCSLRSPGIYGPEEERHLPRLALNIERGFFAFRVGDSQTLMNWVHVKNLVQAHILATAALTPERNYIANGQVYFINDNEKVNLFEWLGCVSGLIYVRFLPCNLKRSLQSQVIAFVCAAMFMESVYYLLYPFVEITPPITRNEVHNISCTHTFKIDKARAELGYSPKKYSFADCVDHYLRKRPARRRDFFLLKCFLLTLLLMSLVIALIRFPDILKVLLQLRDAYVGILQ</sequence>
<proteinExistence type="inferred from homology"/>
<organism evidence="5 6">
    <name type="scientific">Anolis carolinensis</name>
    <name type="common">Green anole</name>
    <name type="synonym">American chameleon</name>
    <dbReference type="NCBI Taxonomy" id="28377"/>
    <lineage>
        <taxon>Eukaryota</taxon>
        <taxon>Metazoa</taxon>
        <taxon>Chordata</taxon>
        <taxon>Craniata</taxon>
        <taxon>Vertebrata</taxon>
        <taxon>Euteleostomi</taxon>
        <taxon>Lepidosauria</taxon>
        <taxon>Squamata</taxon>
        <taxon>Bifurcata</taxon>
        <taxon>Unidentata</taxon>
        <taxon>Episquamata</taxon>
        <taxon>Toxicofera</taxon>
        <taxon>Iguania</taxon>
        <taxon>Dactyloidae</taxon>
        <taxon>Anolis</taxon>
    </lineage>
</organism>
<evidence type="ECO:0000259" key="4">
    <source>
        <dbReference type="Pfam" id="PF01073"/>
    </source>
</evidence>
<dbReference type="PANTHER" id="PTHR43245:SF51">
    <property type="entry name" value="SHORT CHAIN DEHYDROGENASE_REDUCTASE FAMILY 42E, MEMBER 2"/>
    <property type="match status" value="1"/>
</dbReference>
<dbReference type="Proteomes" id="UP000001646">
    <property type="component" value="Unplaced"/>
</dbReference>
<evidence type="ECO:0000313" key="5">
    <source>
        <dbReference type="Ensembl" id="ENSACAP00000001065.3"/>
    </source>
</evidence>
<dbReference type="InParanoid" id="H9G4R2"/>
<accession>H9G4R2</accession>
<name>H9G4R2_ANOCA</name>
<keyword evidence="2" id="KW-0560">Oxidoreductase</keyword>
<dbReference type="InterPro" id="IPR036291">
    <property type="entry name" value="NAD(P)-bd_dom_sf"/>
</dbReference>
<feature type="domain" description="3-beta hydroxysteroid dehydrogenase/isomerase" evidence="4">
    <location>
        <begin position="1"/>
        <end position="115"/>
    </location>
</feature>
<dbReference type="Ensembl" id="ENSACAT00000001094.4">
    <property type="protein sequence ID" value="ENSACAP00000001065.3"/>
    <property type="gene ID" value="ENSACAG00000001182.4"/>
</dbReference>
<reference evidence="5" key="1">
    <citation type="submission" date="2009-12" db="EMBL/GenBank/DDBJ databases">
        <title>The Genome Sequence of Anolis carolinensis (Green Anole Lizard).</title>
        <authorList>
            <consortium name="The Genome Sequencing Platform"/>
            <person name="Di Palma F."/>
            <person name="Alfoldi J."/>
            <person name="Heiman D."/>
            <person name="Young S."/>
            <person name="Grabherr M."/>
            <person name="Johnson J."/>
            <person name="Lander E.S."/>
            <person name="Lindblad-Toh K."/>
        </authorList>
    </citation>
    <scope>NUCLEOTIDE SEQUENCE [LARGE SCALE GENOMIC DNA]</scope>
    <source>
        <strain evidence="5">JBL SC #1</strain>
    </source>
</reference>
<feature type="transmembrane region" description="Helical" evidence="3">
    <location>
        <begin position="142"/>
        <end position="163"/>
    </location>
</feature>
<dbReference type="eggNOG" id="KOG1430">
    <property type="taxonomic scope" value="Eukaryota"/>
</dbReference>
<comment type="similarity">
    <text evidence="1">Belongs to the 3-beta-HSD family.</text>
</comment>
<dbReference type="STRING" id="28377.ENSACAP00000001065"/>
<keyword evidence="3" id="KW-0472">Membrane</keyword>
<dbReference type="AlphaFoldDB" id="H9G4R2"/>
<keyword evidence="6" id="KW-1185">Reference proteome</keyword>
<evidence type="ECO:0000256" key="1">
    <source>
        <dbReference type="ARBA" id="ARBA00009219"/>
    </source>
</evidence>
<dbReference type="Gene3D" id="3.40.50.720">
    <property type="entry name" value="NAD(P)-binding Rossmann-like Domain"/>
    <property type="match status" value="1"/>
</dbReference>
<reference evidence="5" key="2">
    <citation type="submission" date="2025-08" db="UniProtKB">
        <authorList>
            <consortium name="Ensembl"/>
        </authorList>
    </citation>
    <scope>IDENTIFICATION</scope>
</reference>
<evidence type="ECO:0000256" key="2">
    <source>
        <dbReference type="ARBA" id="ARBA00023002"/>
    </source>
</evidence>
<keyword evidence="3" id="KW-1133">Transmembrane helix</keyword>
<keyword evidence="3" id="KW-0812">Transmembrane</keyword>
<dbReference type="Pfam" id="PF01073">
    <property type="entry name" value="3Beta_HSD"/>
    <property type="match status" value="1"/>
</dbReference>
<dbReference type="GO" id="GO:0006694">
    <property type="term" value="P:steroid biosynthetic process"/>
    <property type="evidence" value="ECO:0007669"/>
    <property type="project" value="InterPro"/>
</dbReference>
<dbReference type="PANTHER" id="PTHR43245">
    <property type="entry name" value="BIFUNCTIONAL POLYMYXIN RESISTANCE PROTEIN ARNA"/>
    <property type="match status" value="1"/>
</dbReference>
<dbReference type="InterPro" id="IPR002225">
    <property type="entry name" value="3Beta_OHSteriod_DH/Estase"/>
</dbReference>
<dbReference type="GO" id="GO:0016616">
    <property type="term" value="F:oxidoreductase activity, acting on the CH-OH group of donors, NAD or NADP as acceptor"/>
    <property type="evidence" value="ECO:0007669"/>
    <property type="project" value="InterPro"/>
</dbReference>
<dbReference type="GeneTree" id="ENSGT00940000160393"/>
<feature type="transmembrane region" description="Helical" evidence="3">
    <location>
        <begin position="220"/>
        <end position="241"/>
    </location>
</feature>
<evidence type="ECO:0000256" key="3">
    <source>
        <dbReference type="SAM" id="Phobius"/>
    </source>
</evidence>
<dbReference type="HOGENOM" id="CLU_1117846_0_0_1"/>
<protein>
    <recommendedName>
        <fullName evidence="4">3-beta hydroxysteroid dehydrogenase/isomerase domain-containing protein</fullName>
    </recommendedName>
</protein>
<reference evidence="5" key="3">
    <citation type="submission" date="2025-09" db="UniProtKB">
        <authorList>
            <consortium name="Ensembl"/>
        </authorList>
    </citation>
    <scope>IDENTIFICATION</scope>
</reference>
<dbReference type="SUPFAM" id="SSF51735">
    <property type="entry name" value="NAD(P)-binding Rossmann-fold domains"/>
    <property type="match status" value="1"/>
</dbReference>
<evidence type="ECO:0000313" key="6">
    <source>
        <dbReference type="Proteomes" id="UP000001646"/>
    </source>
</evidence>